<reference evidence="2" key="1">
    <citation type="journal article" date="2023" name="Microbiol Resour">
        <title>Genome Sequences of Rhodoplanes serenus and Two Thermotolerant Strains, Rhodoplanes tepidamans and 'Rhodoplanes cryptolactis,' Further Refine the Genus.</title>
        <authorList>
            <person name="Rayyan A.A."/>
            <person name="Kyndt J.A."/>
        </authorList>
    </citation>
    <scope>NUCLEOTIDE SEQUENCE</scope>
    <source>
        <strain evidence="2">DSM 9987</strain>
    </source>
</reference>
<sequence>MARAGTVLRIALTAAAVSAALATGAEAGRRGVVPEGRPVVLVRPLVPPPHWYGQWGDGWAVTARYGRARPTTVYPYGSLGSGVRGWWYPGLINGPWGVAPYGRLRPCC</sequence>
<keyword evidence="3" id="KW-1185">Reference proteome</keyword>
<feature type="chain" id="PRO_5046626227" evidence="1">
    <location>
        <begin position="28"/>
        <end position="108"/>
    </location>
</feature>
<dbReference type="SUPFAM" id="SSF111352">
    <property type="entry name" value="Ammonium transporter"/>
    <property type="match status" value="1"/>
</dbReference>
<dbReference type="EMBL" id="JAQQLI010000006">
    <property type="protein sequence ID" value="MDC7785296.1"/>
    <property type="molecule type" value="Genomic_DNA"/>
</dbReference>
<evidence type="ECO:0000313" key="2">
    <source>
        <dbReference type="EMBL" id="MDC7785296.1"/>
    </source>
</evidence>
<dbReference type="Proteomes" id="UP001165652">
    <property type="component" value="Unassembled WGS sequence"/>
</dbReference>
<accession>A0ABT5J6M2</accession>
<comment type="caution">
    <text evidence="2">The sequence shown here is derived from an EMBL/GenBank/DDBJ whole genome shotgun (WGS) entry which is preliminary data.</text>
</comment>
<name>A0ABT5J6M2_RHOTP</name>
<feature type="signal peptide" evidence="1">
    <location>
        <begin position="1"/>
        <end position="27"/>
    </location>
</feature>
<proteinExistence type="predicted"/>
<keyword evidence="1" id="KW-0732">Signal</keyword>
<gene>
    <name evidence="2" type="ORF">PQJ73_06340</name>
</gene>
<evidence type="ECO:0000313" key="3">
    <source>
        <dbReference type="Proteomes" id="UP001165652"/>
    </source>
</evidence>
<evidence type="ECO:0000256" key="1">
    <source>
        <dbReference type="SAM" id="SignalP"/>
    </source>
</evidence>
<protein>
    <submittedName>
        <fullName evidence="2">Uncharacterized protein</fullName>
    </submittedName>
</protein>
<dbReference type="RefSeq" id="WP_272776139.1">
    <property type="nucleotide sequence ID" value="NZ_JAQQLI010000006.1"/>
</dbReference>
<organism evidence="2 3">
    <name type="scientific">Rhodoplanes tepidamans</name>
    <name type="common">Rhodoplanes cryptolactis</name>
    <dbReference type="NCBI Taxonomy" id="200616"/>
    <lineage>
        <taxon>Bacteria</taxon>
        <taxon>Pseudomonadati</taxon>
        <taxon>Pseudomonadota</taxon>
        <taxon>Alphaproteobacteria</taxon>
        <taxon>Hyphomicrobiales</taxon>
        <taxon>Nitrobacteraceae</taxon>
        <taxon>Rhodoplanes</taxon>
    </lineage>
</organism>
<reference evidence="2" key="2">
    <citation type="submission" date="2023-02" db="EMBL/GenBank/DDBJ databases">
        <authorList>
            <person name="Rayyan A."/>
            <person name="Meyer T."/>
            <person name="Kyndt J.A."/>
        </authorList>
    </citation>
    <scope>NUCLEOTIDE SEQUENCE</scope>
    <source>
        <strain evidence="2">DSM 9987</strain>
    </source>
</reference>